<evidence type="ECO:0000256" key="6">
    <source>
        <dbReference type="SAM" id="MobiDB-lite"/>
    </source>
</evidence>
<evidence type="ECO:0000256" key="4">
    <source>
        <dbReference type="ARBA" id="ARBA00022737"/>
    </source>
</evidence>
<dbReference type="SUPFAM" id="SSF82895">
    <property type="entry name" value="TSP-1 type 1 repeat"/>
    <property type="match status" value="1"/>
</dbReference>
<dbReference type="PANTHER" id="PTHR22906">
    <property type="entry name" value="PROPERDIN"/>
    <property type="match status" value="1"/>
</dbReference>
<evidence type="ECO:0000256" key="5">
    <source>
        <dbReference type="ARBA" id="ARBA00023157"/>
    </source>
</evidence>
<proteinExistence type="predicted"/>
<dbReference type="SMART" id="SM00209">
    <property type="entry name" value="TSP1"/>
    <property type="match status" value="7"/>
</dbReference>
<keyword evidence="9" id="KW-1185">Reference proteome</keyword>
<dbReference type="Proteomes" id="UP000749559">
    <property type="component" value="Unassembled WGS sequence"/>
</dbReference>
<keyword evidence="5" id="KW-1015">Disulfide bond</keyword>
<comment type="caution">
    <text evidence="8">The sequence shown here is derived from an EMBL/GenBank/DDBJ whole genome shotgun (WGS) entry which is preliminary data.</text>
</comment>
<gene>
    <name evidence="8" type="ORF">OFUS_LOCUS18869</name>
</gene>
<evidence type="ECO:0000313" key="8">
    <source>
        <dbReference type="EMBL" id="CAH1794106.1"/>
    </source>
</evidence>
<keyword evidence="3 7" id="KW-0732">Signal</keyword>
<protein>
    <submittedName>
        <fullName evidence="8">Uncharacterized protein</fullName>
    </submittedName>
</protein>
<feature type="compositionally biased region" description="Pro residues" evidence="6">
    <location>
        <begin position="1060"/>
        <end position="1083"/>
    </location>
</feature>
<feature type="region of interest" description="Disordered" evidence="6">
    <location>
        <begin position="1058"/>
        <end position="1086"/>
    </location>
</feature>
<feature type="chain" id="PRO_5035863932" evidence="7">
    <location>
        <begin position="27"/>
        <end position="1230"/>
    </location>
</feature>
<keyword evidence="4" id="KW-0677">Repeat</keyword>
<dbReference type="InterPro" id="IPR052065">
    <property type="entry name" value="Compl_asym_regulator"/>
</dbReference>
<sequence>DKMHCGHNTLLTLVLVSIFAVQWCYAGSGTVYRPCVNICKSHRVVNCRGICRIKKGHEVIAQCWTDCIKLTVKTHRVKFEIEPCMAKCQKEKQREETSLCPDRSDPRYGSGNPPPQCCIDGIFHKTLPLNRYLCTYARDGKTLEKACPRGQNFVIHSYRICRCEKPPRSTPPPKVCRWSVWSSWLAGRCSVTCDVGTRSETRTRTKEHVRGPAIGDGCFGNSIEQRDGIRCSYSPCPTPPPVCRWSVWSSWLAGRCSATCGVGTRSETRTRTKEYVRGPAIGDGCFGSSTEQRYGIRCSNPPCQSDPPVCRWSEWNRWQVKRCSVTCGQGTRAKYRTRTKQFGPFGVSNCRGMSQQYDNEICGSGTCARRVCIWSDWTRWRQGGCSATCGVGSRTETRTRSKLYGNSESGEGVVECIGNNIQQKTISCRNDVCKSRVCRWSSWSSWEQGACSVTCGQGMQSNTRWRSKTYTYEQYGQPECLGDGIERRNVACNMQPCPTPTVCRWSVWSSWLAGRCSVTCDVGTRSETRTRTKEIVRGPAIGGGCFGSSIEQRDGVQCRNSACPVPTPVCRWSVWSSWLAGRCSVTCDVGTRSETRTRTKEYLRAPAIGDGCFGSNIQERGGIQCHNQACPVPTPSCVWGAWGNWIKETNCVFNGSPMTHTCFQPGTARFIRRRQCHCRGKRTGGGTTHITQCRGNAAEHTERPCCAVVVQPAPPVVVQPPQIGCFWGAFGNWNMETTCMPNGLPRTNTCLQPGTARFVRTRQCHCRGKRTGGGIAHTTQCVGNPVERTNRPCCARIGCSWGAFGNWIKETNCVPNGLPRTNTCFQPGTARFVRTRQCHCRGKRTGGGIAHTTQCVGNPVERTNRPCCAVVIQPVPPVVVVPPQIGCFWGAFGNWIMETKCVFNGAPRTNTCLQPGTARFIRTRQCHCRGKRTGGGIAHTTQCGGNPLIERIVKVCCVVVGVGHPQPGLPVRPIHPIGKPATPVWGPWVEVTCNAPAGCTVIDPLKRSVESRLGSISIDKRLVVCEMTNYKCTLQRECQGVGCVGPVTQTENRLACCPDKTPPTPKTPAPPKPTPAKPTPKKPPPVKEKCPTGYTLLSKECLTCGQVTGCVKVYSAPLLDWMAAEARCQQDGAHLFRWSLTNVCYDALKAHLQGTNNGLLWSCGTQTDDPAVMILYRFTCGNDFCPNEGWDSPQAPPPHAPSTSCVSCVKEVLHRRCSCCEDVNEGRNQT</sequence>
<comment type="subcellular location">
    <subcellularLocation>
        <location evidence="1">Secreted</location>
    </subcellularLocation>
</comment>
<dbReference type="Pfam" id="PF00090">
    <property type="entry name" value="TSP_1"/>
    <property type="match status" value="7"/>
</dbReference>
<keyword evidence="2" id="KW-0964">Secreted</keyword>
<dbReference type="EMBL" id="CAIIXF020000009">
    <property type="protein sequence ID" value="CAH1794106.1"/>
    <property type="molecule type" value="Genomic_DNA"/>
</dbReference>
<dbReference type="OrthoDB" id="6057617at2759"/>
<dbReference type="PROSITE" id="PS50092">
    <property type="entry name" value="TSP1"/>
    <property type="match status" value="7"/>
</dbReference>
<evidence type="ECO:0000313" key="9">
    <source>
        <dbReference type="Proteomes" id="UP000749559"/>
    </source>
</evidence>
<dbReference type="InterPro" id="IPR000884">
    <property type="entry name" value="TSP1_rpt"/>
</dbReference>
<reference evidence="8" key="1">
    <citation type="submission" date="2022-03" db="EMBL/GenBank/DDBJ databases">
        <authorList>
            <person name="Martin C."/>
        </authorList>
    </citation>
    <scope>NUCLEOTIDE SEQUENCE</scope>
</reference>
<accession>A0A8S4PL45</accession>
<name>A0A8S4PL45_OWEFU</name>
<dbReference type="PANTHER" id="PTHR22906:SF43">
    <property type="entry name" value="PROPERDIN"/>
    <property type="match status" value="1"/>
</dbReference>
<dbReference type="AlphaFoldDB" id="A0A8S4PL45"/>
<evidence type="ECO:0000256" key="7">
    <source>
        <dbReference type="SAM" id="SignalP"/>
    </source>
</evidence>
<feature type="non-terminal residue" evidence="8">
    <location>
        <position position="1"/>
    </location>
</feature>
<evidence type="ECO:0000256" key="1">
    <source>
        <dbReference type="ARBA" id="ARBA00004613"/>
    </source>
</evidence>
<feature type="signal peptide" evidence="7">
    <location>
        <begin position="1"/>
        <end position="26"/>
    </location>
</feature>
<evidence type="ECO:0000256" key="3">
    <source>
        <dbReference type="ARBA" id="ARBA00022729"/>
    </source>
</evidence>
<dbReference type="InterPro" id="IPR036383">
    <property type="entry name" value="TSP1_rpt_sf"/>
</dbReference>
<evidence type="ECO:0000256" key="2">
    <source>
        <dbReference type="ARBA" id="ARBA00022525"/>
    </source>
</evidence>
<dbReference type="Gene3D" id="2.20.100.10">
    <property type="entry name" value="Thrombospondin type-1 (TSP1) repeat"/>
    <property type="match status" value="6"/>
</dbReference>
<organism evidence="8 9">
    <name type="scientific">Owenia fusiformis</name>
    <name type="common">Polychaete worm</name>
    <dbReference type="NCBI Taxonomy" id="6347"/>
    <lineage>
        <taxon>Eukaryota</taxon>
        <taxon>Metazoa</taxon>
        <taxon>Spiralia</taxon>
        <taxon>Lophotrochozoa</taxon>
        <taxon>Annelida</taxon>
        <taxon>Polychaeta</taxon>
        <taxon>Sedentaria</taxon>
        <taxon>Canalipalpata</taxon>
        <taxon>Sabellida</taxon>
        <taxon>Oweniida</taxon>
        <taxon>Oweniidae</taxon>
        <taxon>Owenia</taxon>
    </lineage>
</organism>